<dbReference type="SMART" id="SM00937">
    <property type="entry name" value="PCRF"/>
    <property type="match status" value="1"/>
</dbReference>
<dbReference type="Gene3D" id="3.30.70.1660">
    <property type="match status" value="1"/>
</dbReference>
<reference evidence="4 5" key="1">
    <citation type="journal article" date="2009" name="Science">
        <title>Green evolution and dynamic adaptations revealed by genomes of the marine picoeukaryotes Micromonas.</title>
        <authorList>
            <person name="Worden A.Z."/>
            <person name="Lee J.H."/>
            <person name="Mock T."/>
            <person name="Rouze P."/>
            <person name="Simmons M.P."/>
            <person name="Aerts A.L."/>
            <person name="Allen A.E."/>
            <person name="Cuvelier M.L."/>
            <person name="Derelle E."/>
            <person name="Everett M.V."/>
            <person name="Foulon E."/>
            <person name="Grimwood J."/>
            <person name="Gundlach H."/>
            <person name="Henrissat B."/>
            <person name="Napoli C."/>
            <person name="McDonald S.M."/>
            <person name="Parker M.S."/>
            <person name="Rombauts S."/>
            <person name="Salamov A."/>
            <person name="Von Dassow P."/>
            <person name="Badger J.H."/>
            <person name="Coutinho P.M."/>
            <person name="Demir E."/>
            <person name="Dubchak I."/>
            <person name="Gentemann C."/>
            <person name="Eikrem W."/>
            <person name="Gready J.E."/>
            <person name="John U."/>
            <person name="Lanier W."/>
            <person name="Lindquist E.A."/>
            <person name="Lucas S."/>
            <person name="Mayer K.F."/>
            <person name="Moreau H."/>
            <person name="Not F."/>
            <person name="Otillar R."/>
            <person name="Panaud O."/>
            <person name="Pangilinan J."/>
            <person name="Paulsen I."/>
            <person name="Piegu B."/>
            <person name="Poliakov A."/>
            <person name="Robbens S."/>
            <person name="Schmutz J."/>
            <person name="Toulza E."/>
            <person name="Wyss T."/>
            <person name="Zelensky A."/>
            <person name="Zhou K."/>
            <person name="Armbrust E.V."/>
            <person name="Bhattacharya D."/>
            <person name="Goodenough U.W."/>
            <person name="Van de Peer Y."/>
            <person name="Grigoriev I.V."/>
        </authorList>
    </citation>
    <scope>NUCLEOTIDE SEQUENCE [LARGE SCALE GENOMIC DNA]</scope>
    <source>
        <strain evidence="5">RCC299 / NOUM17</strain>
    </source>
</reference>
<keyword evidence="2" id="KW-0648">Protein biosynthesis</keyword>
<protein>
    <recommendedName>
        <fullName evidence="3">Prokaryotic-type class I peptide chain release factors domain-containing protein</fullName>
    </recommendedName>
</protein>
<dbReference type="PROSITE" id="PS00745">
    <property type="entry name" value="RF_PROK_I"/>
    <property type="match status" value="1"/>
</dbReference>
<dbReference type="Proteomes" id="UP000002009">
    <property type="component" value="Chromosome 3"/>
</dbReference>
<dbReference type="OrthoDB" id="2019491at2759"/>
<dbReference type="RefSeq" id="XP_002500878.1">
    <property type="nucleotide sequence ID" value="XM_002500832.1"/>
</dbReference>
<dbReference type="InParanoid" id="C1E1A3"/>
<dbReference type="InterPro" id="IPR000352">
    <property type="entry name" value="Pep_chain_release_fac_I"/>
</dbReference>
<evidence type="ECO:0000256" key="2">
    <source>
        <dbReference type="ARBA" id="ARBA00022917"/>
    </source>
</evidence>
<dbReference type="FunCoup" id="C1E1A3">
    <property type="interactions" value="512"/>
</dbReference>
<dbReference type="OMA" id="KCQMERS"/>
<organism evidence="4 5">
    <name type="scientific">Micromonas commoda (strain RCC299 / NOUM17 / CCMP2709)</name>
    <name type="common">Picoplanktonic green alga</name>
    <dbReference type="NCBI Taxonomy" id="296587"/>
    <lineage>
        <taxon>Eukaryota</taxon>
        <taxon>Viridiplantae</taxon>
        <taxon>Chlorophyta</taxon>
        <taxon>Mamiellophyceae</taxon>
        <taxon>Mamiellales</taxon>
        <taxon>Mamiellaceae</taxon>
        <taxon>Micromonas</taxon>
    </lineage>
</organism>
<dbReference type="eggNOG" id="KOG2726">
    <property type="taxonomic scope" value="Eukaryota"/>
</dbReference>
<sequence length="428" mass="46888">MNRGWTAERAPPFTSRAPTLLARASADWDGETLGVLRRRANALETRVKDALDVVDVERLAATVADLDAAASEGTLWDDPIKAKAVMAELADAKEQLATARGFENLLGDAAVALEMIDAEREDDSLSGAAANDASAGPDPTILAELSDACDNLERQLDKWEVRRLLGGKYDAMPALVNVYAGAGGTDAQDWAEMLERMYRGWCNSRGFTWRTVERSEGEEAGLKSVTFEVQGRFAYGYLRSERGTHRLVRQSPFKKDATRQTSFAAVEVTPVLDEGSVEELTLRDSDLEISTMRSGGAGGQNVNKVETAVRIKHVPTGITVRCEEERSQAANKAKGLARLKAKLVAVAEEQRAADVAAIRGDAVRAEWGQQIRNYVFHPYKMVKDVRTGKETSDVDGVMSGDLDEFMDEFLRWKRKTEAEEEAALAANT</sequence>
<dbReference type="GO" id="GO:0005737">
    <property type="term" value="C:cytoplasm"/>
    <property type="evidence" value="ECO:0007669"/>
    <property type="project" value="InterPro"/>
</dbReference>
<dbReference type="InterPro" id="IPR005139">
    <property type="entry name" value="PCRF"/>
</dbReference>
<dbReference type="SUPFAM" id="SSF75620">
    <property type="entry name" value="Release factor"/>
    <property type="match status" value="1"/>
</dbReference>
<dbReference type="Gene3D" id="3.30.160.20">
    <property type="match status" value="1"/>
</dbReference>
<proteinExistence type="inferred from homology"/>
<dbReference type="STRING" id="296587.C1E1A3"/>
<dbReference type="Pfam" id="PF03462">
    <property type="entry name" value="PCRF"/>
    <property type="match status" value="1"/>
</dbReference>
<feature type="domain" description="Prokaryotic-type class I peptide chain release factors" evidence="3">
    <location>
        <begin position="293"/>
        <end position="309"/>
    </location>
</feature>
<dbReference type="EMBL" id="CP001324">
    <property type="protein sequence ID" value="ACO62136.1"/>
    <property type="molecule type" value="Genomic_DNA"/>
</dbReference>
<evidence type="ECO:0000256" key="1">
    <source>
        <dbReference type="ARBA" id="ARBA00010835"/>
    </source>
</evidence>
<dbReference type="KEGG" id="mis:MICPUN_79467"/>
<dbReference type="NCBIfam" id="TIGR00020">
    <property type="entry name" value="prfB"/>
    <property type="match status" value="1"/>
</dbReference>
<evidence type="ECO:0000313" key="4">
    <source>
        <dbReference type="EMBL" id="ACO62136.1"/>
    </source>
</evidence>
<gene>
    <name evidence="4" type="ORF">MICPUN_79467</name>
</gene>
<dbReference type="GeneID" id="8241636"/>
<dbReference type="GO" id="GO:0016149">
    <property type="term" value="F:translation release factor activity, codon specific"/>
    <property type="evidence" value="ECO:0007669"/>
    <property type="project" value="InterPro"/>
</dbReference>
<dbReference type="InterPro" id="IPR045853">
    <property type="entry name" value="Pep_chain_release_fac_I_sf"/>
</dbReference>
<dbReference type="InterPro" id="IPR004374">
    <property type="entry name" value="PrfB"/>
</dbReference>
<dbReference type="HAMAP" id="MF_00094">
    <property type="entry name" value="Rel_fac_2"/>
    <property type="match status" value="1"/>
</dbReference>
<evidence type="ECO:0000259" key="3">
    <source>
        <dbReference type="PROSITE" id="PS00745"/>
    </source>
</evidence>
<dbReference type="Gene3D" id="1.20.58.410">
    <property type="entry name" value="Release factor"/>
    <property type="match status" value="1"/>
</dbReference>
<name>C1E1A3_MICCC</name>
<comment type="similarity">
    <text evidence="1">Belongs to the prokaryotic/mitochondrial release factor family.</text>
</comment>
<evidence type="ECO:0000313" key="5">
    <source>
        <dbReference type="Proteomes" id="UP000002009"/>
    </source>
</evidence>
<keyword evidence="5" id="KW-1185">Reference proteome</keyword>
<dbReference type="AlphaFoldDB" id="C1E1A3"/>
<dbReference type="PANTHER" id="PTHR43116">
    <property type="entry name" value="PEPTIDE CHAIN RELEASE FACTOR 2"/>
    <property type="match status" value="1"/>
</dbReference>
<dbReference type="Pfam" id="PF00472">
    <property type="entry name" value="RF-1"/>
    <property type="match status" value="1"/>
</dbReference>
<accession>C1E1A3</accession>
<dbReference type="PANTHER" id="PTHR43116:SF3">
    <property type="entry name" value="CLASS I PEPTIDE CHAIN RELEASE FACTOR"/>
    <property type="match status" value="1"/>
</dbReference>